<dbReference type="AlphaFoldDB" id="A0A498INS4"/>
<dbReference type="InterPro" id="IPR044730">
    <property type="entry name" value="RNase_H-like_dom_plant"/>
</dbReference>
<evidence type="ECO:0000313" key="3">
    <source>
        <dbReference type="Proteomes" id="UP000290289"/>
    </source>
</evidence>
<evidence type="ECO:0000259" key="1">
    <source>
        <dbReference type="Pfam" id="PF13456"/>
    </source>
</evidence>
<protein>
    <recommendedName>
        <fullName evidence="1">RNase H type-1 domain-containing protein</fullName>
    </recommendedName>
</protein>
<dbReference type="InterPro" id="IPR036397">
    <property type="entry name" value="RNaseH_sf"/>
</dbReference>
<dbReference type="InterPro" id="IPR002156">
    <property type="entry name" value="RNaseH_domain"/>
</dbReference>
<feature type="domain" description="RNase H type-1" evidence="1">
    <location>
        <begin position="1"/>
        <end position="81"/>
    </location>
</feature>
<dbReference type="InterPro" id="IPR053151">
    <property type="entry name" value="RNase_H-like"/>
</dbReference>
<keyword evidence="3" id="KW-1185">Reference proteome</keyword>
<comment type="caution">
    <text evidence="2">The sequence shown here is derived from an EMBL/GenBank/DDBJ whole genome shotgun (WGS) entry which is preliminary data.</text>
</comment>
<dbReference type="STRING" id="3750.A0A498INS4"/>
<gene>
    <name evidence="2" type="ORF">DVH24_013099</name>
</gene>
<evidence type="ECO:0000313" key="2">
    <source>
        <dbReference type="EMBL" id="RXH83854.1"/>
    </source>
</evidence>
<dbReference type="Proteomes" id="UP000290289">
    <property type="component" value="Chromosome 11"/>
</dbReference>
<accession>A0A498INS4</accession>
<dbReference type="Pfam" id="PF13456">
    <property type="entry name" value="RVT_3"/>
    <property type="match status" value="1"/>
</dbReference>
<dbReference type="CDD" id="cd06222">
    <property type="entry name" value="RNase_H_like"/>
    <property type="match status" value="1"/>
</dbReference>
<name>A0A498INS4_MALDO</name>
<dbReference type="GO" id="GO:0003676">
    <property type="term" value="F:nucleic acid binding"/>
    <property type="evidence" value="ECO:0007669"/>
    <property type="project" value="InterPro"/>
</dbReference>
<dbReference type="Gene3D" id="3.30.420.10">
    <property type="entry name" value="Ribonuclease H-like superfamily/Ribonuclease H"/>
    <property type="match status" value="1"/>
</dbReference>
<dbReference type="PANTHER" id="PTHR47723">
    <property type="entry name" value="OS05G0353850 PROTEIN"/>
    <property type="match status" value="1"/>
</dbReference>
<dbReference type="PANTHER" id="PTHR47723:SF24">
    <property type="entry name" value="RNASE H TYPE-1 DOMAIN-CONTAINING PROTEIN"/>
    <property type="match status" value="1"/>
</dbReference>
<sequence>MAQAEAMRAALLACVEKGFAMVQVETDSKIMVDMLNGVLQPEAIIEDIMWDIQQLKPQLSSVEFLFTSRACNGAVHLMASYVTRVGGYHTWDCFEPEWLFNSLASNVNISIRI</sequence>
<organism evidence="2 3">
    <name type="scientific">Malus domestica</name>
    <name type="common">Apple</name>
    <name type="synonym">Pyrus malus</name>
    <dbReference type="NCBI Taxonomy" id="3750"/>
    <lineage>
        <taxon>Eukaryota</taxon>
        <taxon>Viridiplantae</taxon>
        <taxon>Streptophyta</taxon>
        <taxon>Embryophyta</taxon>
        <taxon>Tracheophyta</taxon>
        <taxon>Spermatophyta</taxon>
        <taxon>Magnoliopsida</taxon>
        <taxon>eudicotyledons</taxon>
        <taxon>Gunneridae</taxon>
        <taxon>Pentapetalae</taxon>
        <taxon>rosids</taxon>
        <taxon>fabids</taxon>
        <taxon>Rosales</taxon>
        <taxon>Rosaceae</taxon>
        <taxon>Amygdaloideae</taxon>
        <taxon>Maleae</taxon>
        <taxon>Malus</taxon>
    </lineage>
</organism>
<reference evidence="2 3" key="1">
    <citation type="submission" date="2018-10" db="EMBL/GenBank/DDBJ databases">
        <title>A high-quality apple genome assembly.</title>
        <authorList>
            <person name="Hu J."/>
        </authorList>
    </citation>
    <scope>NUCLEOTIDE SEQUENCE [LARGE SCALE GENOMIC DNA]</scope>
    <source>
        <strain evidence="3">cv. HFTH1</strain>
        <tissue evidence="2">Young leaf</tissue>
    </source>
</reference>
<dbReference type="EMBL" id="RDQH01000337">
    <property type="protein sequence ID" value="RXH83854.1"/>
    <property type="molecule type" value="Genomic_DNA"/>
</dbReference>
<proteinExistence type="predicted"/>
<dbReference type="GO" id="GO:0004523">
    <property type="term" value="F:RNA-DNA hybrid ribonuclease activity"/>
    <property type="evidence" value="ECO:0007669"/>
    <property type="project" value="InterPro"/>
</dbReference>